<dbReference type="EMBL" id="BGPR01011804">
    <property type="protein sequence ID" value="GBN53041.1"/>
    <property type="molecule type" value="Genomic_DNA"/>
</dbReference>
<keyword evidence="2" id="KW-1185">Reference proteome</keyword>
<organism evidence="1 2">
    <name type="scientific">Araneus ventricosus</name>
    <name type="common">Orbweaver spider</name>
    <name type="synonym">Epeira ventricosa</name>
    <dbReference type="NCBI Taxonomy" id="182803"/>
    <lineage>
        <taxon>Eukaryota</taxon>
        <taxon>Metazoa</taxon>
        <taxon>Ecdysozoa</taxon>
        <taxon>Arthropoda</taxon>
        <taxon>Chelicerata</taxon>
        <taxon>Arachnida</taxon>
        <taxon>Araneae</taxon>
        <taxon>Araneomorphae</taxon>
        <taxon>Entelegynae</taxon>
        <taxon>Araneoidea</taxon>
        <taxon>Araneidae</taxon>
        <taxon>Araneus</taxon>
    </lineage>
</organism>
<protein>
    <submittedName>
        <fullName evidence="1">Uncharacterized protein</fullName>
    </submittedName>
</protein>
<dbReference type="AlphaFoldDB" id="A0A4Y2PPD4"/>
<dbReference type="Proteomes" id="UP000499080">
    <property type="component" value="Unassembled WGS sequence"/>
</dbReference>
<proteinExistence type="predicted"/>
<reference evidence="1 2" key="1">
    <citation type="journal article" date="2019" name="Sci. Rep.">
        <title>Orb-weaving spider Araneus ventricosus genome elucidates the spidroin gene catalogue.</title>
        <authorList>
            <person name="Kono N."/>
            <person name="Nakamura H."/>
            <person name="Ohtoshi R."/>
            <person name="Moran D.A.P."/>
            <person name="Shinohara A."/>
            <person name="Yoshida Y."/>
            <person name="Fujiwara M."/>
            <person name="Mori M."/>
            <person name="Tomita M."/>
            <person name="Arakawa K."/>
        </authorList>
    </citation>
    <scope>NUCLEOTIDE SEQUENCE [LARGE SCALE GENOMIC DNA]</scope>
</reference>
<sequence length="84" mass="9468">MVHNNTSASNELVLCCSIHTSYQHGSTREPVEYSRKKGSESYLPGGISRNICPAAFELLLFSSLHFHNDSSRVHEFFCDVHVLK</sequence>
<evidence type="ECO:0000313" key="1">
    <source>
        <dbReference type="EMBL" id="GBN53041.1"/>
    </source>
</evidence>
<evidence type="ECO:0000313" key="2">
    <source>
        <dbReference type="Proteomes" id="UP000499080"/>
    </source>
</evidence>
<name>A0A4Y2PPD4_ARAVE</name>
<accession>A0A4Y2PPD4</accession>
<gene>
    <name evidence="1" type="ORF">AVEN_110089_1</name>
</gene>
<comment type="caution">
    <text evidence="1">The sequence shown here is derived from an EMBL/GenBank/DDBJ whole genome shotgun (WGS) entry which is preliminary data.</text>
</comment>